<dbReference type="PROSITE" id="PS51257">
    <property type="entry name" value="PROKAR_LIPOPROTEIN"/>
    <property type="match status" value="1"/>
</dbReference>
<dbReference type="Proteomes" id="UP001597318">
    <property type="component" value="Unassembled WGS sequence"/>
</dbReference>
<reference evidence="2" key="1">
    <citation type="journal article" date="2019" name="Int. J. Syst. Evol. Microbiol.">
        <title>The Global Catalogue of Microorganisms (GCM) 10K type strain sequencing project: providing services to taxonomists for standard genome sequencing and annotation.</title>
        <authorList>
            <consortium name="The Broad Institute Genomics Platform"/>
            <consortium name="The Broad Institute Genome Sequencing Center for Infectious Disease"/>
            <person name="Wu L."/>
            <person name="Ma J."/>
        </authorList>
    </citation>
    <scope>NUCLEOTIDE SEQUENCE [LARGE SCALE GENOMIC DNA]</scope>
    <source>
        <strain evidence="2">CGMCC 1.15474</strain>
    </source>
</reference>
<evidence type="ECO:0008006" key="3">
    <source>
        <dbReference type="Google" id="ProtNLM"/>
    </source>
</evidence>
<keyword evidence="2" id="KW-1185">Reference proteome</keyword>
<dbReference type="RefSeq" id="WP_247344482.1">
    <property type="nucleotide sequence ID" value="NZ_CP095550.1"/>
</dbReference>
<name>A0ABW5BWG8_9BACI</name>
<gene>
    <name evidence="1" type="ORF">ACFSKK_09890</name>
</gene>
<evidence type="ECO:0000313" key="1">
    <source>
        <dbReference type="EMBL" id="MFD2213989.1"/>
    </source>
</evidence>
<accession>A0ABW5BWG8</accession>
<organism evidence="1 2">
    <name type="scientific">Metabacillus endolithicus</name>
    <dbReference type="NCBI Taxonomy" id="1535204"/>
    <lineage>
        <taxon>Bacteria</taxon>
        <taxon>Bacillati</taxon>
        <taxon>Bacillota</taxon>
        <taxon>Bacilli</taxon>
        <taxon>Bacillales</taxon>
        <taxon>Bacillaceae</taxon>
        <taxon>Metabacillus</taxon>
    </lineage>
</organism>
<proteinExistence type="predicted"/>
<evidence type="ECO:0000313" key="2">
    <source>
        <dbReference type="Proteomes" id="UP001597318"/>
    </source>
</evidence>
<comment type="caution">
    <text evidence="1">The sequence shown here is derived from an EMBL/GenBank/DDBJ whole genome shotgun (WGS) entry which is preliminary data.</text>
</comment>
<protein>
    <recommendedName>
        <fullName evidence="3">Lipoprotein</fullName>
    </recommendedName>
</protein>
<dbReference type="EMBL" id="JBHUIK010000002">
    <property type="protein sequence ID" value="MFD2213989.1"/>
    <property type="molecule type" value="Genomic_DNA"/>
</dbReference>
<sequence>MKKIIFVLSIILLIGCTSETTQSEMLISPTELTSREKSILEGVIGQEILSYDVSALPNDYQLRLIVEHYHNGEKQNHVANMSSSITAKDKPHTLFFSRERTDEGYTIHALVLSENGVSATEAYKEYESQNSSSLFNKLEEEINFNTNEEVIVGVTIEDNGNEIITGSLQEEDPRFKEVISKYQDIFVYKVSVSKDQKVIN</sequence>